<dbReference type="SUPFAM" id="SSF159774">
    <property type="entry name" value="YerB-like"/>
    <property type="match status" value="1"/>
</dbReference>
<gene>
    <name evidence="3" type="ORF">A2188_01675</name>
</gene>
<dbReference type="Pfam" id="PF11258">
    <property type="entry name" value="DUF3048"/>
    <property type="match status" value="1"/>
</dbReference>
<evidence type="ECO:0000313" key="3">
    <source>
        <dbReference type="EMBL" id="OGM76808.1"/>
    </source>
</evidence>
<comment type="caution">
    <text evidence="3">The sequence shown here is derived from an EMBL/GenBank/DDBJ whole genome shotgun (WGS) entry which is preliminary data.</text>
</comment>
<evidence type="ECO:0008006" key="5">
    <source>
        <dbReference type="Google" id="ProtNLM"/>
    </source>
</evidence>
<dbReference type="Proteomes" id="UP000179241">
    <property type="component" value="Unassembled WGS sequence"/>
</dbReference>
<reference evidence="3 4" key="1">
    <citation type="journal article" date="2016" name="Nat. Commun.">
        <title>Thousands of microbial genomes shed light on interconnected biogeochemical processes in an aquifer system.</title>
        <authorList>
            <person name="Anantharaman K."/>
            <person name="Brown C.T."/>
            <person name="Hug L.A."/>
            <person name="Sharon I."/>
            <person name="Castelle C.J."/>
            <person name="Probst A.J."/>
            <person name="Thomas B.C."/>
            <person name="Singh A."/>
            <person name="Wilkins M.J."/>
            <person name="Karaoz U."/>
            <person name="Brodie E.L."/>
            <person name="Williams K.H."/>
            <person name="Hubbard S.S."/>
            <person name="Banfield J.F."/>
        </authorList>
    </citation>
    <scope>NUCLEOTIDE SEQUENCE [LARGE SCALE GENOMIC DNA]</scope>
</reference>
<proteinExistence type="predicted"/>
<dbReference type="InterPro" id="IPR021416">
    <property type="entry name" value="DUF3048_N"/>
</dbReference>
<dbReference type="AlphaFoldDB" id="A0A1F8CM44"/>
<accession>A0A1F8CM44</accession>
<evidence type="ECO:0000313" key="4">
    <source>
        <dbReference type="Proteomes" id="UP000179241"/>
    </source>
</evidence>
<feature type="domain" description="DUF3048" evidence="1">
    <location>
        <begin position="51"/>
        <end position="212"/>
    </location>
</feature>
<sequence>MVVFSFLGKSETTKNTTQKTTTGKEKRIDVTAPKTEACPINGMLFTKVERETWEKRRPILAMIENSADARPQSGVSYADVVYEAVAEGGITRFMGVFYCDVISEAVNIAPVRSARIYFLDLASEYGAKPIFMHVGGANNFSGSGDTAKEVRALETLETLGWRVPKGNDFDTTYDSGYPVFWRNYERLDHEVATEHTMMASIDEAYKQAEKRKLTNTDTKGTEWDTSFVPWKFAKDAKVSSPNASNISFMFWENKSDYDVVWKYDVANNLYLRSTGGKAHMDLENSQQLSVKNVVVVFASEKGPVDKNMHMYYKVTGTGKAMVFQNGEVIEGTWQKAKRESRMILLDSKGKEITFVAGKIWFEILPQGNELVYN</sequence>
<dbReference type="InterPro" id="IPR023158">
    <property type="entry name" value="YerB-like_sf"/>
</dbReference>
<dbReference type="Pfam" id="PF17479">
    <property type="entry name" value="DUF3048_C"/>
    <property type="match status" value="1"/>
</dbReference>
<evidence type="ECO:0000259" key="2">
    <source>
        <dbReference type="Pfam" id="PF17479"/>
    </source>
</evidence>
<evidence type="ECO:0000259" key="1">
    <source>
        <dbReference type="Pfam" id="PF11258"/>
    </source>
</evidence>
<dbReference type="EMBL" id="MGHU01000043">
    <property type="protein sequence ID" value="OGM76808.1"/>
    <property type="molecule type" value="Genomic_DNA"/>
</dbReference>
<name>A0A1F8CM44_9BACT</name>
<feature type="domain" description="DUF3048" evidence="2">
    <location>
        <begin position="254"/>
        <end position="360"/>
    </location>
</feature>
<dbReference type="InterPro" id="IPR035328">
    <property type="entry name" value="DUF3048_C"/>
</dbReference>
<dbReference type="Gene3D" id="3.50.90.10">
    <property type="entry name" value="YerB-like"/>
    <property type="match status" value="1"/>
</dbReference>
<protein>
    <recommendedName>
        <fullName evidence="5">DUF3048 domain-containing protein</fullName>
    </recommendedName>
</protein>
<organism evidence="3 4">
    <name type="scientific">Candidatus Woesebacteria bacterium RIFOXYA1_FULL_43_9</name>
    <dbReference type="NCBI Taxonomy" id="1802534"/>
    <lineage>
        <taxon>Bacteria</taxon>
        <taxon>Candidatus Woeseibacteriota</taxon>
    </lineage>
</organism>